<gene>
    <name evidence="1" type="ORF">O6H91_02G095400</name>
</gene>
<reference evidence="2" key="1">
    <citation type="journal article" date="2024" name="Proc. Natl. Acad. Sci. U.S.A.">
        <title>Extraordinary preservation of gene collinearity over three hundred million years revealed in homosporous lycophytes.</title>
        <authorList>
            <person name="Li C."/>
            <person name="Wickell D."/>
            <person name="Kuo L.Y."/>
            <person name="Chen X."/>
            <person name="Nie B."/>
            <person name="Liao X."/>
            <person name="Peng D."/>
            <person name="Ji J."/>
            <person name="Jenkins J."/>
            <person name="Williams M."/>
            <person name="Shu S."/>
            <person name="Plott C."/>
            <person name="Barry K."/>
            <person name="Rajasekar S."/>
            <person name="Grimwood J."/>
            <person name="Han X."/>
            <person name="Sun S."/>
            <person name="Hou Z."/>
            <person name="He W."/>
            <person name="Dai G."/>
            <person name="Sun C."/>
            <person name="Schmutz J."/>
            <person name="Leebens-Mack J.H."/>
            <person name="Li F.W."/>
            <person name="Wang L."/>
        </authorList>
    </citation>
    <scope>NUCLEOTIDE SEQUENCE [LARGE SCALE GENOMIC DNA]</scope>
    <source>
        <strain evidence="2">cv. PW_Plant_1</strain>
    </source>
</reference>
<protein>
    <submittedName>
        <fullName evidence="1">Uncharacterized protein</fullName>
    </submittedName>
</protein>
<evidence type="ECO:0000313" key="1">
    <source>
        <dbReference type="EMBL" id="KAJ7566279.1"/>
    </source>
</evidence>
<organism evidence="1 2">
    <name type="scientific">Diphasiastrum complanatum</name>
    <name type="common">Issler's clubmoss</name>
    <name type="synonym">Lycopodium complanatum</name>
    <dbReference type="NCBI Taxonomy" id="34168"/>
    <lineage>
        <taxon>Eukaryota</taxon>
        <taxon>Viridiplantae</taxon>
        <taxon>Streptophyta</taxon>
        <taxon>Embryophyta</taxon>
        <taxon>Tracheophyta</taxon>
        <taxon>Lycopodiopsida</taxon>
        <taxon>Lycopodiales</taxon>
        <taxon>Lycopodiaceae</taxon>
        <taxon>Lycopodioideae</taxon>
        <taxon>Diphasiastrum</taxon>
    </lineage>
</organism>
<accession>A0ACC2EI46</accession>
<evidence type="ECO:0000313" key="2">
    <source>
        <dbReference type="Proteomes" id="UP001162992"/>
    </source>
</evidence>
<dbReference type="Proteomes" id="UP001162992">
    <property type="component" value="Chromosome 2"/>
</dbReference>
<name>A0ACC2EI46_DIPCM</name>
<comment type="caution">
    <text evidence="1">The sequence shown here is derived from an EMBL/GenBank/DDBJ whole genome shotgun (WGS) entry which is preliminary data.</text>
</comment>
<keyword evidence="2" id="KW-1185">Reference proteome</keyword>
<dbReference type="EMBL" id="CM055093">
    <property type="protein sequence ID" value="KAJ7566279.1"/>
    <property type="molecule type" value="Genomic_DNA"/>
</dbReference>
<proteinExistence type="predicted"/>
<sequence>MASCIQPTTQHSSSISTPLPAYEGLRSVKPSVKLVVPVVRASQRYQVVAQKKVQKRCQIILTQNVENLGKQGQLFSVKTGYFRNYLFPFGKAKIATKEYIQELKLEEERKEAEIKKIKEEAESTARMLRTIGGITVKRKRGIGRQIFGSVTTQDVADIIRANTQREFDKRIITIPEIREVGEYKAEIKLHSEVTAELRLYVVGN</sequence>